<evidence type="ECO:0000259" key="1">
    <source>
        <dbReference type="SMART" id="SM01063"/>
    </source>
</evidence>
<dbReference type="PANTHER" id="PTHR38746">
    <property type="entry name" value="CBM49 DOMAIN-CONTAINING PROTEIN-RELATED"/>
    <property type="match status" value="1"/>
</dbReference>
<organism evidence="2 3">
    <name type="scientific">Dictyostelium purpureum</name>
    <name type="common">Slime mold</name>
    <dbReference type="NCBI Taxonomy" id="5786"/>
    <lineage>
        <taxon>Eukaryota</taxon>
        <taxon>Amoebozoa</taxon>
        <taxon>Evosea</taxon>
        <taxon>Eumycetozoa</taxon>
        <taxon>Dictyostelia</taxon>
        <taxon>Dictyosteliales</taxon>
        <taxon>Dictyosteliaceae</taxon>
        <taxon>Dictyostelium</taxon>
    </lineage>
</organism>
<name>F0ZMP9_DICPU</name>
<dbReference type="PANTHER" id="PTHR38746:SF2">
    <property type="entry name" value="CARBOHYDRATE BINDING DOMAIN-CONTAINING PROTEIN"/>
    <property type="match status" value="1"/>
</dbReference>
<keyword evidence="3" id="KW-1185">Reference proteome</keyword>
<dbReference type="InterPro" id="IPR019028">
    <property type="entry name" value="CBM_49"/>
</dbReference>
<accession>F0ZMP9</accession>
<protein>
    <recommendedName>
        <fullName evidence="1">Carbohydrate binding domain-containing protein</fullName>
    </recommendedName>
</protein>
<feature type="domain" description="Carbohydrate binding" evidence="1">
    <location>
        <begin position="132"/>
        <end position="217"/>
    </location>
</feature>
<dbReference type="OrthoDB" id="10633976at2759"/>
<dbReference type="SMART" id="SM01063">
    <property type="entry name" value="CBM49"/>
    <property type="match status" value="1"/>
</dbReference>
<dbReference type="FunCoup" id="F0ZMP9">
    <property type="interactions" value="937"/>
</dbReference>
<dbReference type="eggNOG" id="ENOG502RI9P">
    <property type="taxonomic scope" value="Eukaryota"/>
</dbReference>
<dbReference type="RefSeq" id="XP_003288696.1">
    <property type="nucleotide sequence ID" value="XM_003288648.1"/>
</dbReference>
<dbReference type="EMBL" id="GL871083">
    <property type="protein sequence ID" value="EGC34781.1"/>
    <property type="molecule type" value="Genomic_DNA"/>
</dbReference>
<proteinExistence type="predicted"/>
<dbReference type="InParanoid" id="F0ZMP9"/>
<dbReference type="AlphaFoldDB" id="F0ZMP9"/>
<dbReference type="GeneID" id="10499150"/>
<sequence length="231" mass="26569">MTVIKSNGEIIYGKGELINNGSLLYNKDGIYSVSNVYQNNDNNDTQMFSNEHTFRYYFGNFYISKDAFVTIGTSNMKFKLTECKNTIFTGFLWDDLYSLQLINNENNNDNNNQILNVNQKCNLTSLSSFDNILFTTKIENKWSEGDMVFTQMTTSILNNNTSPITSLSFKTNIVLRDETSFWNIIKISNDQFTLPVYAYKDFNPGQVYQFGFISKTSSINNHNTIPIFTII</sequence>
<dbReference type="Pfam" id="PF09478">
    <property type="entry name" value="CBM49"/>
    <property type="match status" value="1"/>
</dbReference>
<dbReference type="VEuPathDB" id="AmoebaDB:DICPUDRAFT_152957"/>
<dbReference type="KEGG" id="dpp:DICPUDRAFT_152957"/>
<dbReference type="OMA" id="RDETSFW"/>
<dbReference type="Proteomes" id="UP000001064">
    <property type="component" value="Unassembled WGS sequence"/>
</dbReference>
<evidence type="ECO:0000313" key="2">
    <source>
        <dbReference type="EMBL" id="EGC34781.1"/>
    </source>
</evidence>
<evidence type="ECO:0000313" key="3">
    <source>
        <dbReference type="Proteomes" id="UP000001064"/>
    </source>
</evidence>
<gene>
    <name evidence="2" type="ORF">DICPUDRAFT_152957</name>
</gene>
<reference evidence="3" key="1">
    <citation type="journal article" date="2011" name="Genome Biol.">
        <title>Comparative genomics of the social amoebae Dictyostelium discoideum and Dictyostelium purpureum.</title>
        <authorList>
            <consortium name="US DOE Joint Genome Institute (JGI-PGF)"/>
            <person name="Sucgang R."/>
            <person name="Kuo A."/>
            <person name="Tian X."/>
            <person name="Salerno W."/>
            <person name="Parikh A."/>
            <person name="Feasley C.L."/>
            <person name="Dalin E."/>
            <person name="Tu H."/>
            <person name="Huang E."/>
            <person name="Barry K."/>
            <person name="Lindquist E."/>
            <person name="Shapiro H."/>
            <person name="Bruce D."/>
            <person name="Schmutz J."/>
            <person name="Salamov A."/>
            <person name="Fey P."/>
            <person name="Gaudet P."/>
            <person name="Anjard C."/>
            <person name="Babu M.M."/>
            <person name="Basu S."/>
            <person name="Bushmanova Y."/>
            <person name="van der Wel H."/>
            <person name="Katoh-Kurasawa M."/>
            <person name="Dinh C."/>
            <person name="Coutinho P.M."/>
            <person name="Saito T."/>
            <person name="Elias M."/>
            <person name="Schaap P."/>
            <person name="Kay R.R."/>
            <person name="Henrissat B."/>
            <person name="Eichinger L."/>
            <person name="Rivero F."/>
            <person name="Putnam N.H."/>
            <person name="West C.M."/>
            <person name="Loomis W.F."/>
            <person name="Chisholm R.L."/>
            <person name="Shaulsky G."/>
            <person name="Strassmann J.E."/>
            <person name="Queller D.C."/>
            <person name="Kuspa A."/>
            <person name="Grigoriev I.V."/>
        </authorList>
    </citation>
    <scope>NUCLEOTIDE SEQUENCE [LARGE SCALE GENOMIC DNA]</scope>
    <source>
        <strain evidence="3">QSDP1</strain>
    </source>
</reference>
<dbReference type="GO" id="GO:0030246">
    <property type="term" value="F:carbohydrate binding"/>
    <property type="evidence" value="ECO:0007669"/>
    <property type="project" value="InterPro"/>
</dbReference>